<feature type="chain" id="PRO_5005550099" description="Secreted protein" evidence="1">
    <location>
        <begin position="23"/>
        <end position="112"/>
    </location>
</feature>
<organism evidence="2 3">
    <name type="scientific">Puccinia striiformis f. sp. tritici PST-78</name>
    <dbReference type="NCBI Taxonomy" id="1165861"/>
    <lineage>
        <taxon>Eukaryota</taxon>
        <taxon>Fungi</taxon>
        <taxon>Dikarya</taxon>
        <taxon>Basidiomycota</taxon>
        <taxon>Pucciniomycotina</taxon>
        <taxon>Pucciniomycetes</taxon>
        <taxon>Pucciniales</taxon>
        <taxon>Pucciniaceae</taxon>
        <taxon>Puccinia</taxon>
    </lineage>
</organism>
<evidence type="ECO:0000313" key="2">
    <source>
        <dbReference type="EMBL" id="KNE98111.1"/>
    </source>
</evidence>
<sequence>MQLFNMLQIMMVLLLQGEATYADLFGCLGKVENFPVSLCVQTMPATTGNFPLVNFIDAPWDNSAGAYDCLKGKTDDHKLASCCSSPDSMVGRNMEDWIWKENCRNTDGSKIL</sequence>
<dbReference type="AlphaFoldDB" id="A0A0L0VFY8"/>
<protein>
    <recommendedName>
        <fullName evidence="4">Secreted protein</fullName>
    </recommendedName>
</protein>
<gene>
    <name evidence="2" type="ORF">PSTG_08573</name>
</gene>
<evidence type="ECO:0000256" key="1">
    <source>
        <dbReference type="SAM" id="SignalP"/>
    </source>
</evidence>
<proteinExistence type="predicted"/>
<dbReference type="OrthoDB" id="2495065at2759"/>
<keyword evidence="3" id="KW-1185">Reference proteome</keyword>
<accession>A0A0L0VFY8</accession>
<evidence type="ECO:0008006" key="4">
    <source>
        <dbReference type="Google" id="ProtNLM"/>
    </source>
</evidence>
<dbReference type="EMBL" id="AJIL01000060">
    <property type="protein sequence ID" value="KNE98111.1"/>
    <property type="molecule type" value="Genomic_DNA"/>
</dbReference>
<evidence type="ECO:0000313" key="3">
    <source>
        <dbReference type="Proteomes" id="UP000054564"/>
    </source>
</evidence>
<reference evidence="3" key="1">
    <citation type="submission" date="2014-03" db="EMBL/GenBank/DDBJ databases">
        <title>The Genome Sequence of Puccinia striiformis f. sp. tritici PST-78.</title>
        <authorList>
            <consortium name="The Broad Institute Genome Sequencing Platform"/>
            <person name="Cuomo C."/>
            <person name="Hulbert S."/>
            <person name="Chen X."/>
            <person name="Walker B."/>
            <person name="Young S.K."/>
            <person name="Zeng Q."/>
            <person name="Gargeya S."/>
            <person name="Fitzgerald M."/>
            <person name="Haas B."/>
            <person name="Abouelleil A."/>
            <person name="Alvarado L."/>
            <person name="Arachchi H.M."/>
            <person name="Berlin A.M."/>
            <person name="Chapman S.B."/>
            <person name="Goldberg J."/>
            <person name="Griggs A."/>
            <person name="Gujja S."/>
            <person name="Hansen M."/>
            <person name="Howarth C."/>
            <person name="Imamovic A."/>
            <person name="Larimer J."/>
            <person name="McCowan C."/>
            <person name="Montmayeur A."/>
            <person name="Murphy C."/>
            <person name="Neiman D."/>
            <person name="Pearson M."/>
            <person name="Priest M."/>
            <person name="Roberts A."/>
            <person name="Saif S."/>
            <person name="Shea T."/>
            <person name="Sisk P."/>
            <person name="Sykes S."/>
            <person name="Wortman J."/>
            <person name="Nusbaum C."/>
            <person name="Birren B."/>
        </authorList>
    </citation>
    <scope>NUCLEOTIDE SEQUENCE [LARGE SCALE GENOMIC DNA]</scope>
    <source>
        <strain evidence="3">race PST-78</strain>
    </source>
</reference>
<keyword evidence="1" id="KW-0732">Signal</keyword>
<feature type="signal peptide" evidence="1">
    <location>
        <begin position="1"/>
        <end position="22"/>
    </location>
</feature>
<name>A0A0L0VFY8_9BASI</name>
<dbReference type="Proteomes" id="UP000054564">
    <property type="component" value="Unassembled WGS sequence"/>
</dbReference>
<comment type="caution">
    <text evidence="2">The sequence shown here is derived from an EMBL/GenBank/DDBJ whole genome shotgun (WGS) entry which is preliminary data.</text>
</comment>